<name>A0ACC0Z8P4_9ROSI</name>
<accession>A0ACC0Z8P4</accession>
<evidence type="ECO:0000313" key="1">
    <source>
        <dbReference type="EMBL" id="KAJ0047895.1"/>
    </source>
</evidence>
<dbReference type="EMBL" id="CM047737">
    <property type="protein sequence ID" value="KAJ0047895.1"/>
    <property type="molecule type" value="Genomic_DNA"/>
</dbReference>
<organism evidence="1 2">
    <name type="scientific">Pistacia integerrima</name>
    <dbReference type="NCBI Taxonomy" id="434235"/>
    <lineage>
        <taxon>Eukaryota</taxon>
        <taxon>Viridiplantae</taxon>
        <taxon>Streptophyta</taxon>
        <taxon>Embryophyta</taxon>
        <taxon>Tracheophyta</taxon>
        <taxon>Spermatophyta</taxon>
        <taxon>Magnoliopsida</taxon>
        <taxon>eudicotyledons</taxon>
        <taxon>Gunneridae</taxon>
        <taxon>Pentapetalae</taxon>
        <taxon>rosids</taxon>
        <taxon>malvids</taxon>
        <taxon>Sapindales</taxon>
        <taxon>Anacardiaceae</taxon>
        <taxon>Pistacia</taxon>
    </lineage>
</organism>
<gene>
    <name evidence="1" type="ORF">Pint_16244</name>
</gene>
<reference evidence="2" key="1">
    <citation type="journal article" date="2023" name="G3 (Bethesda)">
        <title>Genome assembly and association tests identify interacting loci associated with vigor, precocity, and sex in interspecific pistachio rootstocks.</title>
        <authorList>
            <person name="Palmer W."/>
            <person name="Jacygrad E."/>
            <person name="Sagayaradj S."/>
            <person name="Cavanaugh K."/>
            <person name="Han R."/>
            <person name="Bertier L."/>
            <person name="Beede B."/>
            <person name="Kafkas S."/>
            <person name="Golino D."/>
            <person name="Preece J."/>
            <person name="Michelmore R."/>
        </authorList>
    </citation>
    <scope>NUCLEOTIDE SEQUENCE [LARGE SCALE GENOMIC DNA]</scope>
</reference>
<proteinExistence type="predicted"/>
<dbReference type="Proteomes" id="UP001163603">
    <property type="component" value="Chromosome 2"/>
</dbReference>
<sequence length="79" mass="8366">MGGRSDSFEMIFLRFINISNVIAGTAVGDPIGGCHVTPYGYSVMLKVFMGFARGKIALALEGGYNLDSIANSVLACMEV</sequence>
<evidence type="ECO:0000313" key="2">
    <source>
        <dbReference type="Proteomes" id="UP001163603"/>
    </source>
</evidence>
<keyword evidence="2" id="KW-1185">Reference proteome</keyword>
<comment type="caution">
    <text evidence="1">The sequence shown here is derived from an EMBL/GenBank/DDBJ whole genome shotgun (WGS) entry which is preliminary data.</text>
</comment>
<protein>
    <submittedName>
        <fullName evidence="1">Uncharacterized protein</fullName>
    </submittedName>
</protein>